<feature type="domain" description="Histidine kinase" evidence="15">
    <location>
        <begin position="138"/>
        <end position="360"/>
    </location>
</feature>
<dbReference type="InterPro" id="IPR036890">
    <property type="entry name" value="HATPase_C_sf"/>
</dbReference>
<keyword evidence="12" id="KW-0902">Two-component regulatory system</keyword>
<dbReference type="SMART" id="SM00387">
    <property type="entry name" value="HATPase_c"/>
    <property type="match status" value="1"/>
</dbReference>
<dbReference type="InterPro" id="IPR004358">
    <property type="entry name" value="Sig_transdc_His_kin-like_C"/>
</dbReference>
<dbReference type="AlphaFoldDB" id="A0A1G4SMT1"/>
<feature type="transmembrane region" description="Helical" evidence="14">
    <location>
        <begin position="44"/>
        <end position="64"/>
    </location>
</feature>
<evidence type="ECO:0000256" key="11">
    <source>
        <dbReference type="ARBA" id="ARBA00022989"/>
    </source>
</evidence>
<dbReference type="Proteomes" id="UP000198601">
    <property type="component" value="Unassembled WGS sequence"/>
</dbReference>
<dbReference type="RefSeq" id="WP_090674281.1">
    <property type="nucleotide sequence ID" value="NZ_FMTT01000031.1"/>
</dbReference>
<evidence type="ECO:0000256" key="8">
    <source>
        <dbReference type="ARBA" id="ARBA00022741"/>
    </source>
</evidence>
<keyword evidence="5" id="KW-0597">Phosphoprotein</keyword>
<organism evidence="16 17">
    <name type="scientific">Paenibacillus tianmuensis</name>
    <dbReference type="NCBI Taxonomy" id="624147"/>
    <lineage>
        <taxon>Bacteria</taxon>
        <taxon>Bacillati</taxon>
        <taxon>Bacillota</taxon>
        <taxon>Bacilli</taxon>
        <taxon>Bacillales</taxon>
        <taxon>Paenibacillaceae</taxon>
        <taxon>Paenibacillus</taxon>
    </lineage>
</organism>
<evidence type="ECO:0000256" key="12">
    <source>
        <dbReference type="ARBA" id="ARBA00023012"/>
    </source>
</evidence>
<dbReference type="GO" id="GO:0005524">
    <property type="term" value="F:ATP binding"/>
    <property type="evidence" value="ECO:0007669"/>
    <property type="project" value="UniProtKB-KW"/>
</dbReference>
<evidence type="ECO:0000259" key="15">
    <source>
        <dbReference type="PROSITE" id="PS50109"/>
    </source>
</evidence>
<feature type="transmembrane region" description="Helical" evidence="14">
    <location>
        <begin position="12"/>
        <end position="32"/>
    </location>
</feature>
<dbReference type="GO" id="GO:0005886">
    <property type="term" value="C:plasma membrane"/>
    <property type="evidence" value="ECO:0007669"/>
    <property type="project" value="UniProtKB-SubCell"/>
</dbReference>
<dbReference type="EMBL" id="FMTT01000031">
    <property type="protein sequence ID" value="SCW70257.1"/>
    <property type="molecule type" value="Genomic_DNA"/>
</dbReference>
<evidence type="ECO:0000256" key="7">
    <source>
        <dbReference type="ARBA" id="ARBA00022692"/>
    </source>
</evidence>
<evidence type="ECO:0000256" key="9">
    <source>
        <dbReference type="ARBA" id="ARBA00022777"/>
    </source>
</evidence>
<evidence type="ECO:0000256" key="6">
    <source>
        <dbReference type="ARBA" id="ARBA00022679"/>
    </source>
</evidence>
<evidence type="ECO:0000256" key="13">
    <source>
        <dbReference type="ARBA" id="ARBA00023136"/>
    </source>
</evidence>
<evidence type="ECO:0000256" key="14">
    <source>
        <dbReference type="SAM" id="Phobius"/>
    </source>
</evidence>
<dbReference type="InterPro" id="IPR003594">
    <property type="entry name" value="HATPase_dom"/>
</dbReference>
<keyword evidence="9 16" id="KW-0418">Kinase</keyword>
<keyword evidence="7 14" id="KW-0812">Transmembrane</keyword>
<dbReference type="SMART" id="SM00388">
    <property type="entry name" value="HisKA"/>
    <property type="match status" value="1"/>
</dbReference>
<evidence type="ECO:0000256" key="3">
    <source>
        <dbReference type="ARBA" id="ARBA00012438"/>
    </source>
</evidence>
<dbReference type="STRING" id="624147.SAMN04487970_103111"/>
<keyword evidence="17" id="KW-1185">Reference proteome</keyword>
<dbReference type="EC" id="2.7.13.3" evidence="3"/>
<comment type="catalytic activity">
    <reaction evidence="1">
        <text>ATP + protein L-histidine = ADP + protein N-phospho-L-histidine.</text>
        <dbReference type="EC" id="2.7.13.3"/>
    </reaction>
</comment>
<keyword evidence="4" id="KW-1003">Cell membrane</keyword>
<gene>
    <name evidence="16" type="ORF">SAMN04487970_103111</name>
</gene>
<dbReference type="Pfam" id="PF02518">
    <property type="entry name" value="HATPase_c"/>
    <property type="match status" value="1"/>
</dbReference>
<evidence type="ECO:0000256" key="1">
    <source>
        <dbReference type="ARBA" id="ARBA00000085"/>
    </source>
</evidence>
<reference evidence="17" key="1">
    <citation type="submission" date="2016-10" db="EMBL/GenBank/DDBJ databases">
        <authorList>
            <person name="Varghese N."/>
            <person name="Submissions S."/>
        </authorList>
    </citation>
    <scope>NUCLEOTIDE SEQUENCE [LARGE SCALE GENOMIC DNA]</scope>
    <source>
        <strain evidence="17">CGMCC 1.8946</strain>
    </source>
</reference>
<dbReference type="SUPFAM" id="SSF55874">
    <property type="entry name" value="ATPase domain of HSP90 chaperone/DNA topoisomerase II/histidine kinase"/>
    <property type="match status" value="1"/>
</dbReference>
<dbReference type="GO" id="GO:0004721">
    <property type="term" value="F:phosphoprotein phosphatase activity"/>
    <property type="evidence" value="ECO:0007669"/>
    <property type="project" value="TreeGrafter"/>
</dbReference>
<dbReference type="PANTHER" id="PTHR45453">
    <property type="entry name" value="PHOSPHATE REGULON SENSOR PROTEIN PHOR"/>
    <property type="match status" value="1"/>
</dbReference>
<evidence type="ECO:0000256" key="5">
    <source>
        <dbReference type="ARBA" id="ARBA00022553"/>
    </source>
</evidence>
<evidence type="ECO:0000313" key="16">
    <source>
        <dbReference type="EMBL" id="SCW70257.1"/>
    </source>
</evidence>
<keyword evidence="10" id="KW-0067">ATP-binding</keyword>
<dbReference type="PRINTS" id="PR00344">
    <property type="entry name" value="BCTRLSENSOR"/>
</dbReference>
<accession>A0A1G4SMT1</accession>
<comment type="subcellular location">
    <subcellularLocation>
        <location evidence="2">Cell membrane</location>
        <topology evidence="2">Multi-pass membrane protein</topology>
    </subcellularLocation>
</comment>
<dbReference type="Gene3D" id="3.30.565.10">
    <property type="entry name" value="Histidine kinase-like ATPase, C-terminal domain"/>
    <property type="match status" value="1"/>
</dbReference>
<evidence type="ECO:0000256" key="2">
    <source>
        <dbReference type="ARBA" id="ARBA00004651"/>
    </source>
</evidence>
<dbReference type="InterPro" id="IPR003661">
    <property type="entry name" value="HisK_dim/P_dom"/>
</dbReference>
<dbReference type="PROSITE" id="PS50109">
    <property type="entry name" value="HIS_KIN"/>
    <property type="match status" value="1"/>
</dbReference>
<keyword evidence="6" id="KW-0808">Transferase</keyword>
<sequence>MNFRDFLADRIGFIVVYWINVILIAAVVQLDLLGKNVSLDESNIAYMALLSAAGLAAFLSLDYIRQRGYFQGLRSLKQSGLSGRNPKAMEGVISLSTGGVTREQRIAVELLLELYGAYTDRLEKHRISQDQHQTFVRLWVHQMKTPVSIIRLLTEQPYAAPKEAPQRPVGAVLESIQEENEKLRQGLDMMLHTARLEKFEADLRMQKVDLLQAARHVINEHKKACIRYRIYPKLIASHEACYIDTDDKWLGIILHQIVSNAIKYSKSKHDGSKSLIMTITKDGSGCHAVFQDEGIGIAEQDLPRVFDPFFTGENGRLVAESTGMGLFVAKEACRRLGHRLEIESKLGEGTTVRLHFPRSGALHEGLLPLR</sequence>
<dbReference type="InterPro" id="IPR005467">
    <property type="entry name" value="His_kinase_dom"/>
</dbReference>
<keyword evidence="13 14" id="KW-0472">Membrane</keyword>
<name>A0A1G4SMT1_9BACL</name>
<keyword evidence="8" id="KW-0547">Nucleotide-binding</keyword>
<dbReference type="InterPro" id="IPR050351">
    <property type="entry name" value="BphY/WalK/GraS-like"/>
</dbReference>
<dbReference type="GO" id="GO:0016036">
    <property type="term" value="P:cellular response to phosphate starvation"/>
    <property type="evidence" value="ECO:0007669"/>
    <property type="project" value="TreeGrafter"/>
</dbReference>
<keyword evidence="11 14" id="KW-1133">Transmembrane helix</keyword>
<evidence type="ECO:0000256" key="10">
    <source>
        <dbReference type="ARBA" id="ARBA00022840"/>
    </source>
</evidence>
<proteinExistence type="predicted"/>
<dbReference type="GO" id="GO:0000155">
    <property type="term" value="F:phosphorelay sensor kinase activity"/>
    <property type="evidence" value="ECO:0007669"/>
    <property type="project" value="InterPro"/>
</dbReference>
<dbReference type="OrthoDB" id="9780487at2"/>
<evidence type="ECO:0000313" key="17">
    <source>
        <dbReference type="Proteomes" id="UP000198601"/>
    </source>
</evidence>
<evidence type="ECO:0000256" key="4">
    <source>
        <dbReference type="ARBA" id="ARBA00022475"/>
    </source>
</evidence>
<dbReference type="PANTHER" id="PTHR45453:SF2">
    <property type="entry name" value="HISTIDINE KINASE"/>
    <property type="match status" value="1"/>
</dbReference>
<protein>
    <recommendedName>
        <fullName evidence="3">histidine kinase</fullName>
        <ecNumber evidence="3">2.7.13.3</ecNumber>
    </recommendedName>
</protein>